<feature type="region of interest" description="Disordered" evidence="1">
    <location>
        <begin position="77"/>
        <end position="105"/>
    </location>
</feature>
<reference evidence="2 3" key="1">
    <citation type="submission" date="2016-09" db="EMBL/GenBank/DDBJ databases">
        <title>Streptomyces rubrolavendulae MJM4426 Genome sequencing and assembly.</title>
        <authorList>
            <person name="Kim J.-G."/>
        </authorList>
    </citation>
    <scope>NUCLEOTIDE SEQUENCE [LARGE SCALE GENOMIC DNA]</scope>
    <source>
        <strain evidence="2 3">MJM4426</strain>
    </source>
</reference>
<dbReference type="RefSeq" id="WP_069977759.1">
    <property type="nucleotide sequence ID" value="NZ_CP017316.1"/>
</dbReference>
<feature type="compositionally biased region" description="Low complexity" evidence="1">
    <location>
        <begin position="359"/>
        <end position="393"/>
    </location>
</feature>
<feature type="region of interest" description="Disordered" evidence="1">
    <location>
        <begin position="253"/>
        <end position="393"/>
    </location>
</feature>
<feature type="region of interest" description="Disordered" evidence="1">
    <location>
        <begin position="135"/>
        <end position="232"/>
    </location>
</feature>
<accession>A0A1D8G5F6</accession>
<dbReference type="OrthoDB" id="4338553at2"/>
<dbReference type="PATRIC" id="fig|285473.5.peg.3719"/>
<dbReference type="EMBL" id="CP017316">
    <property type="protein sequence ID" value="AOT60674.1"/>
    <property type="molecule type" value="Genomic_DNA"/>
</dbReference>
<organism evidence="2 3">
    <name type="scientific">Streptomyces rubrolavendulae</name>
    <dbReference type="NCBI Taxonomy" id="285473"/>
    <lineage>
        <taxon>Bacteria</taxon>
        <taxon>Bacillati</taxon>
        <taxon>Actinomycetota</taxon>
        <taxon>Actinomycetes</taxon>
        <taxon>Kitasatosporales</taxon>
        <taxon>Streptomycetaceae</taxon>
        <taxon>Streptomyces</taxon>
    </lineage>
</organism>
<keyword evidence="3" id="KW-1185">Reference proteome</keyword>
<feature type="compositionally biased region" description="Gly residues" evidence="1">
    <location>
        <begin position="291"/>
        <end position="318"/>
    </location>
</feature>
<proteinExistence type="predicted"/>
<dbReference type="Proteomes" id="UP000095349">
    <property type="component" value="Chromosome"/>
</dbReference>
<evidence type="ECO:0000313" key="3">
    <source>
        <dbReference type="Proteomes" id="UP000095349"/>
    </source>
</evidence>
<dbReference type="KEGG" id="srn:A4G23_03549"/>
<feature type="compositionally biased region" description="Low complexity" evidence="1">
    <location>
        <begin position="143"/>
        <end position="153"/>
    </location>
</feature>
<feature type="compositionally biased region" description="Low complexity" evidence="1">
    <location>
        <begin position="161"/>
        <end position="184"/>
    </location>
</feature>
<protein>
    <submittedName>
        <fullName evidence="2">Uncharacterized protein</fullName>
    </submittedName>
</protein>
<name>A0A1D8G5F6_9ACTN</name>
<dbReference type="AlphaFoldDB" id="A0A1D8G5F6"/>
<feature type="compositionally biased region" description="Basic and acidic residues" evidence="1">
    <location>
        <begin position="319"/>
        <end position="344"/>
    </location>
</feature>
<evidence type="ECO:0000313" key="2">
    <source>
        <dbReference type="EMBL" id="AOT60674.1"/>
    </source>
</evidence>
<sequence>MADERNEWLDHEAAERLLRGEPVDADDDYTRWQAERLSRALDSARGVPLPAGPSGELPGEEAALTAFRAARAGRAAAPRAGAGSDLGSVRIGGAPRPARRSGPRGWLRPARWGLAASVAGLAVGGVAVAASTGVLPAFGGHTAPGPASSVAAPAKPPVPAAPTDAPGDSTGPGSPASPGGTPSTTSPPPSARPGGSATAGHGAPDDNDGASPGRAEADWGRTATRAPDGTWSAVVTQACRDLRDGRLDAARRHQLEHAAKSSGGAQRFCDQVLTGGGHRHSAGTPSSGTGTSSGGGSSSGSGAGAGQGADTGKGGGKGDSGKGDSGKGGEGTGDRGSADPERKPAKPPKTTSETRPKPGKAAAKPAKKSAPAKPSGTRQHASAAGSAPAAPPR</sequence>
<evidence type="ECO:0000256" key="1">
    <source>
        <dbReference type="SAM" id="MobiDB-lite"/>
    </source>
</evidence>
<gene>
    <name evidence="2" type="ORF">A4G23_03549</name>
</gene>